<dbReference type="Proteomes" id="UP000323000">
    <property type="component" value="Chromosome 2"/>
</dbReference>
<evidence type="ECO:0000313" key="1">
    <source>
        <dbReference type="EMBL" id="TXG70233.1"/>
    </source>
</evidence>
<dbReference type="AlphaFoldDB" id="A0A5C7ILQ3"/>
<reference evidence="2" key="1">
    <citation type="journal article" date="2019" name="Gigascience">
        <title>De novo genome assembly of the endangered Acer yangbiense, a plant species with extremely small populations endemic to Yunnan Province, China.</title>
        <authorList>
            <person name="Yang J."/>
            <person name="Wariss H.M."/>
            <person name="Tao L."/>
            <person name="Zhang R."/>
            <person name="Yun Q."/>
            <person name="Hollingsworth P."/>
            <person name="Dao Z."/>
            <person name="Luo G."/>
            <person name="Guo H."/>
            <person name="Ma Y."/>
            <person name="Sun W."/>
        </authorList>
    </citation>
    <scope>NUCLEOTIDE SEQUENCE [LARGE SCALE GENOMIC DNA]</scope>
    <source>
        <strain evidence="2">cv. Malutang</strain>
    </source>
</reference>
<sequence length="97" mass="10784">MFGVGDFDGKEFVACLKQKSYEEIRGHVDEAMNELEKFCGDSNTALLIKFLSSMKLPPPPNTYSTREDYVFKAIDALPASAHPMTQFFTGVMALQVA</sequence>
<name>A0A5C7ILQ3_9ROSI</name>
<gene>
    <name evidence="1" type="ORF">EZV62_005168</name>
</gene>
<comment type="caution">
    <text evidence="1">The sequence shown here is derived from an EMBL/GenBank/DDBJ whole genome shotgun (WGS) entry which is preliminary data.</text>
</comment>
<dbReference type="OrthoDB" id="8017587at2759"/>
<protein>
    <submittedName>
        <fullName evidence="1">Uncharacterized protein</fullName>
    </submittedName>
</protein>
<dbReference type="EMBL" id="VAHF01000002">
    <property type="protein sequence ID" value="TXG70233.1"/>
    <property type="molecule type" value="Genomic_DNA"/>
</dbReference>
<keyword evidence="2" id="KW-1185">Reference proteome</keyword>
<dbReference type="SUPFAM" id="SSF48256">
    <property type="entry name" value="Citrate synthase"/>
    <property type="match status" value="1"/>
</dbReference>
<evidence type="ECO:0000313" key="2">
    <source>
        <dbReference type="Proteomes" id="UP000323000"/>
    </source>
</evidence>
<organism evidence="1 2">
    <name type="scientific">Acer yangbiense</name>
    <dbReference type="NCBI Taxonomy" id="1000413"/>
    <lineage>
        <taxon>Eukaryota</taxon>
        <taxon>Viridiplantae</taxon>
        <taxon>Streptophyta</taxon>
        <taxon>Embryophyta</taxon>
        <taxon>Tracheophyta</taxon>
        <taxon>Spermatophyta</taxon>
        <taxon>Magnoliopsida</taxon>
        <taxon>eudicotyledons</taxon>
        <taxon>Gunneridae</taxon>
        <taxon>Pentapetalae</taxon>
        <taxon>rosids</taxon>
        <taxon>malvids</taxon>
        <taxon>Sapindales</taxon>
        <taxon>Sapindaceae</taxon>
        <taxon>Hippocastanoideae</taxon>
        <taxon>Acereae</taxon>
        <taxon>Acer</taxon>
    </lineage>
</organism>
<dbReference type="InterPro" id="IPR036969">
    <property type="entry name" value="Citrate_synthase_sf"/>
</dbReference>
<proteinExistence type="predicted"/>
<dbReference type="GO" id="GO:0046912">
    <property type="term" value="F:acyltransferase activity, acyl groups converted into alkyl on transfer"/>
    <property type="evidence" value="ECO:0007669"/>
    <property type="project" value="InterPro"/>
</dbReference>
<accession>A0A5C7ILQ3</accession>